<keyword evidence="2" id="KW-0378">Hydrolase</keyword>
<dbReference type="SUPFAM" id="SSF56281">
    <property type="entry name" value="Metallo-hydrolase/oxidoreductase"/>
    <property type="match status" value="1"/>
</dbReference>
<dbReference type="PANTHER" id="PTHR39189">
    <property type="entry name" value="UPF0173 METAL-DEPENDENT HYDROLASE YTKL"/>
    <property type="match status" value="1"/>
</dbReference>
<evidence type="ECO:0000313" key="3">
    <source>
        <dbReference type="Proteomes" id="UP000180235"/>
    </source>
</evidence>
<dbReference type="OrthoDB" id="9789133at2"/>
<name>A0A1J0ADM8_9CYAN</name>
<dbReference type="KEGG" id="glt:GlitD10_1717"/>
<reference evidence="2 3" key="1">
    <citation type="submission" date="2016-10" db="EMBL/GenBank/DDBJ databases">
        <title>Description of Gloeomargarita lithophora gen. nov., sp. nov., a thylakoid-bearing basal-branching cyanobacterium with intracellular carbonates, and proposal for Gloeomargaritales ord. nov.</title>
        <authorList>
            <person name="Moreira D."/>
            <person name="Tavera R."/>
            <person name="Benzerara K."/>
            <person name="Skouri-Panet F."/>
            <person name="Couradeau E."/>
            <person name="Gerard E."/>
            <person name="Loussert C."/>
            <person name="Novelo E."/>
            <person name="Zivanovic Y."/>
            <person name="Lopez-Garcia P."/>
        </authorList>
    </citation>
    <scope>NUCLEOTIDE SEQUENCE [LARGE SCALE GENOMIC DNA]</scope>
    <source>
        <strain evidence="2 3">D10</strain>
    </source>
</reference>
<dbReference type="AlphaFoldDB" id="A0A1J0ADM8"/>
<accession>A0A1J0ADM8</accession>
<dbReference type="Proteomes" id="UP000180235">
    <property type="component" value="Chromosome"/>
</dbReference>
<feature type="compositionally biased region" description="Pro residues" evidence="1">
    <location>
        <begin position="254"/>
        <end position="315"/>
    </location>
</feature>
<dbReference type="GO" id="GO:0016787">
    <property type="term" value="F:hydrolase activity"/>
    <property type="evidence" value="ECO:0007669"/>
    <property type="project" value="UniProtKB-KW"/>
</dbReference>
<proteinExistence type="predicted"/>
<dbReference type="Gene3D" id="3.60.15.10">
    <property type="entry name" value="Ribonuclease Z/Hydroxyacylglutathione hydrolase-like"/>
    <property type="match status" value="1"/>
</dbReference>
<evidence type="ECO:0000256" key="1">
    <source>
        <dbReference type="SAM" id="MobiDB-lite"/>
    </source>
</evidence>
<dbReference type="EMBL" id="CP017675">
    <property type="protein sequence ID" value="APB34042.1"/>
    <property type="molecule type" value="Genomic_DNA"/>
</dbReference>
<dbReference type="PANTHER" id="PTHR39189:SF1">
    <property type="entry name" value="UPF0173 METAL-DEPENDENT HYDROLASE YTKL"/>
    <property type="match status" value="1"/>
</dbReference>
<gene>
    <name evidence="2" type="ORF">GlitD10_1717</name>
</gene>
<protein>
    <submittedName>
        <fullName evidence="2">Zn-dependent hydrolases of the beta-lactamase fold</fullName>
    </submittedName>
</protein>
<dbReference type="STRING" id="1188229.GlitD10_1717"/>
<organism evidence="2 3">
    <name type="scientific">Gloeomargarita lithophora Alchichica-D10</name>
    <dbReference type="NCBI Taxonomy" id="1188229"/>
    <lineage>
        <taxon>Bacteria</taxon>
        <taxon>Bacillati</taxon>
        <taxon>Cyanobacteriota</taxon>
        <taxon>Cyanophyceae</taxon>
        <taxon>Gloeomargaritales</taxon>
        <taxon>Gloeomargaritaceae</taxon>
        <taxon>Gloeomargarita</taxon>
    </lineage>
</organism>
<evidence type="ECO:0000313" key="2">
    <source>
        <dbReference type="EMBL" id="APB34042.1"/>
    </source>
</evidence>
<feature type="region of interest" description="Disordered" evidence="1">
    <location>
        <begin position="251"/>
        <end position="315"/>
    </location>
</feature>
<dbReference type="RefSeq" id="WP_071454544.1">
    <property type="nucleotide sequence ID" value="NZ_CP017675.1"/>
</dbReference>
<dbReference type="Pfam" id="PF13483">
    <property type="entry name" value="Lactamase_B_3"/>
    <property type="match status" value="1"/>
</dbReference>
<sequence length="315" mass="33315">MKRREMLIGAGVLVATGRVLAQGAPAGVTIQFLGHTCFLMTGGGLRILVNPFLPGGCTQGYRQPRVQADLVLVSSLLLDEGYVVDLPGDPRVLAVSGDYELANGFKVSGFQTNHDRLGGRRFGPNVCWRWTQAGIRFLHLGGTATPISVEQQILLGKPDVLFVPVGGKDKAFNPKEAAESVQALNPKVIIPTHYRTQAADATCDLFPLDDFLALMGSIPVRRVGEQVTIRPGDLPPQGQIIQVFSYNFATPAKPAQPAPKASPSPQPSPSPTPKPSPTATPQATPSPSPTPVPSPTPTPTPSPSPTPTPSIPIPR</sequence>
<keyword evidence="3" id="KW-1185">Reference proteome</keyword>
<dbReference type="InterPro" id="IPR036866">
    <property type="entry name" value="RibonucZ/Hydroxyglut_hydro"/>
</dbReference>